<dbReference type="InterPro" id="IPR033116">
    <property type="entry name" value="TRYPSIN_SER"/>
</dbReference>
<evidence type="ECO:0000313" key="6">
    <source>
        <dbReference type="RefSeq" id="XP_017773348.1"/>
    </source>
</evidence>
<keyword evidence="2" id="KW-0720">Serine protease</keyword>
<feature type="domain" description="Peptidase S1" evidence="4">
    <location>
        <begin position="37"/>
        <end position="281"/>
    </location>
</feature>
<protein>
    <submittedName>
        <fullName evidence="6">Trypsin-like</fullName>
    </submittedName>
</protein>
<evidence type="ECO:0000259" key="4">
    <source>
        <dbReference type="PROSITE" id="PS50240"/>
    </source>
</evidence>
<sequence>MSPQRVLLSYFLLWQIRRTLGSDCGRALGVPDLQGKIVGGYDVGYYKYPWFASLLLDGQPWCGGTLIGPKTVVTAAHCFKQYLVQPNADLSRIYTVKLGLYNWCHNESSAKEYHVKKVDVHENYMKKKPYYDICLLTLNRNAEEYTPACLPPASLDDRTRGREAVIIGLGTAKYGADKYPCSMHEGRVLIYKDKTCKSMIKNATQDKEDYPMTNAFCAGYMEGGVDACQGDSGGPIMSMGHNGRYSIIGLTSFGYDCAKKDLLGIYTDVSHYLGWIKEKSGIESQAAAITTSKPDAEVKPTSSDNVTIDISDGAPNVTEFPVFPWVAPTTKRPPFVYTTHRRPNRYWHPKKIIIEFRKKRKHHHKHKKHNSN</sequence>
<dbReference type="PROSITE" id="PS00134">
    <property type="entry name" value="TRYPSIN_HIS"/>
    <property type="match status" value="1"/>
</dbReference>
<dbReference type="PRINTS" id="PR00722">
    <property type="entry name" value="CHYMOTRYPSIN"/>
</dbReference>
<evidence type="ECO:0000256" key="2">
    <source>
        <dbReference type="RuleBase" id="RU363034"/>
    </source>
</evidence>
<dbReference type="SUPFAM" id="SSF50494">
    <property type="entry name" value="Trypsin-like serine proteases"/>
    <property type="match status" value="1"/>
</dbReference>
<dbReference type="InterPro" id="IPR001314">
    <property type="entry name" value="Peptidase_S1A"/>
</dbReference>
<reference evidence="6" key="1">
    <citation type="submission" date="2025-08" db="UniProtKB">
        <authorList>
            <consortium name="RefSeq"/>
        </authorList>
    </citation>
    <scope>IDENTIFICATION</scope>
    <source>
        <tissue evidence="6">Whole Larva</tissue>
    </source>
</reference>
<keyword evidence="3" id="KW-0732">Signal</keyword>
<proteinExistence type="predicted"/>
<accession>A0ABM1MFJ8</accession>
<organism evidence="5 6">
    <name type="scientific">Nicrophorus vespilloides</name>
    <name type="common">Boreal carrion beetle</name>
    <dbReference type="NCBI Taxonomy" id="110193"/>
    <lineage>
        <taxon>Eukaryota</taxon>
        <taxon>Metazoa</taxon>
        <taxon>Ecdysozoa</taxon>
        <taxon>Arthropoda</taxon>
        <taxon>Hexapoda</taxon>
        <taxon>Insecta</taxon>
        <taxon>Pterygota</taxon>
        <taxon>Neoptera</taxon>
        <taxon>Endopterygota</taxon>
        <taxon>Coleoptera</taxon>
        <taxon>Polyphaga</taxon>
        <taxon>Staphyliniformia</taxon>
        <taxon>Silphidae</taxon>
        <taxon>Nicrophorinae</taxon>
        <taxon>Nicrophorus</taxon>
    </lineage>
</organism>
<evidence type="ECO:0000313" key="5">
    <source>
        <dbReference type="Proteomes" id="UP000695000"/>
    </source>
</evidence>
<dbReference type="RefSeq" id="XP_017773348.1">
    <property type="nucleotide sequence ID" value="XM_017917859.1"/>
</dbReference>
<dbReference type="SMART" id="SM00020">
    <property type="entry name" value="Tryp_SPc"/>
    <property type="match status" value="1"/>
</dbReference>
<evidence type="ECO:0000256" key="1">
    <source>
        <dbReference type="ARBA" id="ARBA00023157"/>
    </source>
</evidence>
<dbReference type="InterPro" id="IPR001254">
    <property type="entry name" value="Trypsin_dom"/>
</dbReference>
<gene>
    <name evidence="6" type="primary">LOC108560348</name>
</gene>
<dbReference type="PANTHER" id="PTHR24252:SF11">
    <property type="entry name" value="ATRIAL NATRIURETIC PEPTIDE-CONVERTING ENZYME ISOFORM X1"/>
    <property type="match status" value="1"/>
</dbReference>
<dbReference type="PROSITE" id="PS00135">
    <property type="entry name" value="TRYPSIN_SER"/>
    <property type="match status" value="1"/>
</dbReference>
<dbReference type="GeneID" id="108560348"/>
<keyword evidence="2" id="KW-0378">Hydrolase</keyword>
<feature type="signal peptide" evidence="3">
    <location>
        <begin position="1"/>
        <end position="21"/>
    </location>
</feature>
<keyword evidence="2" id="KW-0645">Protease</keyword>
<dbReference type="Gene3D" id="2.40.10.10">
    <property type="entry name" value="Trypsin-like serine proteases"/>
    <property type="match status" value="1"/>
</dbReference>
<dbReference type="Proteomes" id="UP000695000">
    <property type="component" value="Unplaced"/>
</dbReference>
<dbReference type="InterPro" id="IPR018114">
    <property type="entry name" value="TRYPSIN_HIS"/>
</dbReference>
<dbReference type="InterPro" id="IPR043504">
    <property type="entry name" value="Peptidase_S1_PA_chymotrypsin"/>
</dbReference>
<dbReference type="PANTHER" id="PTHR24252">
    <property type="entry name" value="ACROSIN-RELATED"/>
    <property type="match status" value="1"/>
</dbReference>
<dbReference type="InterPro" id="IPR009003">
    <property type="entry name" value="Peptidase_S1_PA"/>
</dbReference>
<feature type="chain" id="PRO_5047354987" evidence="3">
    <location>
        <begin position="22"/>
        <end position="372"/>
    </location>
</feature>
<dbReference type="PROSITE" id="PS50240">
    <property type="entry name" value="TRYPSIN_DOM"/>
    <property type="match status" value="1"/>
</dbReference>
<evidence type="ECO:0000256" key="3">
    <source>
        <dbReference type="SAM" id="SignalP"/>
    </source>
</evidence>
<keyword evidence="1" id="KW-1015">Disulfide bond</keyword>
<dbReference type="CDD" id="cd00190">
    <property type="entry name" value="Tryp_SPc"/>
    <property type="match status" value="1"/>
</dbReference>
<keyword evidence="5" id="KW-1185">Reference proteome</keyword>
<name>A0ABM1MFJ8_NICVS</name>
<dbReference type="Pfam" id="PF00089">
    <property type="entry name" value="Trypsin"/>
    <property type="match status" value="1"/>
</dbReference>